<dbReference type="Proteomes" id="UP001060085">
    <property type="component" value="Linkage Group LG04"/>
</dbReference>
<proteinExistence type="predicted"/>
<reference evidence="2" key="1">
    <citation type="journal article" date="2023" name="Nat. Plants">
        <title>Single-cell RNA sequencing provides a high-resolution roadmap for understanding the multicellular compartmentation of specialized metabolism.</title>
        <authorList>
            <person name="Sun S."/>
            <person name="Shen X."/>
            <person name="Li Y."/>
            <person name="Li Y."/>
            <person name="Wang S."/>
            <person name="Li R."/>
            <person name="Zhang H."/>
            <person name="Shen G."/>
            <person name="Guo B."/>
            <person name="Wei J."/>
            <person name="Xu J."/>
            <person name="St-Pierre B."/>
            <person name="Chen S."/>
            <person name="Sun C."/>
        </authorList>
    </citation>
    <scope>NUCLEOTIDE SEQUENCE [LARGE SCALE GENOMIC DNA]</scope>
</reference>
<comment type="caution">
    <text evidence="1">The sequence shown here is derived from an EMBL/GenBank/DDBJ whole genome shotgun (WGS) entry which is preliminary data.</text>
</comment>
<dbReference type="EMBL" id="CM044704">
    <property type="protein sequence ID" value="KAI5666499.1"/>
    <property type="molecule type" value="Genomic_DNA"/>
</dbReference>
<keyword evidence="2" id="KW-1185">Reference proteome</keyword>
<protein>
    <submittedName>
        <fullName evidence="1">Uncharacterized protein</fullName>
    </submittedName>
</protein>
<name>A0ACC0B1I7_CATRO</name>
<gene>
    <name evidence="1" type="ORF">M9H77_16352</name>
</gene>
<sequence length="328" mass="35464">MAKHSLITWLFGLFILYSISNGSSAAAGVASYNVIKYGAKPDGKTDATASFLQTWAAACGSIQAATIYVPKGRYLIKTATFRGPCKNKIDFKIDGTLVAPLDYTAVGNSGYWILFIQVNGLSVIGGKLDAKASGFWACRQSGKNCPAGARSITFNWINDGLFDGIMSLNSQIMHITINSCNNIIVRNVVVIASYLSPNTDGIHVQGSTSVSITNCNIRTGDDCISIGPNTRNLWMEKIRCGPGHGISIGSLGRDYIEDGVENVTLANSIFTGSDNGLRIKTWGRPSTSFVRNVNFRNIIMKNVENPIIIDQNYCPDKLGCPNQVIMKI</sequence>
<organism evidence="1 2">
    <name type="scientific">Catharanthus roseus</name>
    <name type="common">Madagascar periwinkle</name>
    <name type="synonym">Vinca rosea</name>
    <dbReference type="NCBI Taxonomy" id="4058"/>
    <lineage>
        <taxon>Eukaryota</taxon>
        <taxon>Viridiplantae</taxon>
        <taxon>Streptophyta</taxon>
        <taxon>Embryophyta</taxon>
        <taxon>Tracheophyta</taxon>
        <taxon>Spermatophyta</taxon>
        <taxon>Magnoliopsida</taxon>
        <taxon>eudicotyledons</taxon>
        <taxon>Gunneridae</taxon>
        <taxon>Pentapetalae</taxon>
        <taxon>asterids</taxon>
        <taxon>lamiids</taxon>
        <taxon>Gentianales</taxon>
        <taxon>Apocynaceae</taxon>
        <taxon>Rauvolfioideae</taxon>
        <taxon>Vinceae</taxon>
        <taxon>Catharanthinae</taxon>
        <taxon>Catharanthus</taxon>
    </lineage>
</organism>
<evidence type="ECO:0000313" key="1">
    <source>
        <dbReference type="EMBL" id="KAI5666499.1"/>
    </source>
</evidence>
<evidence type="ECO:0000313" key="2">
    <source>
        <dbReference type="Proteomes" id="UP001060085"/>
    </source>
</evidence>
<accession>A0ACC0B1I7</accession>